<dbReference type="EMBL" id="HBEA01014433">
    <property type="protein sequence ID" value="CAD8261542.1"/>
    <property type="molecule type" value="Transcribed_RNA"/>
</dbReference>
<dbReference type="AlphaFoldDB" id="A0A7R9UCC5"/>
<gene>
    <name evidence="1" type="ORF">PPYR1160_LOCUS11044</name>
</gene>
<reference evidence="1" key="1">
    <citation type="submission" date="2021-01" db="EMBL/GenBank/DDBJ databases">
        <authorList>
            <person name="Corre E."/>
            <person name="Pelletier E."/>
            <person name="Niang G."/>
            <person name="Scheremetjew M."/>
            <person name="Finn R."/>
            <person name="Kale V."/>
            <person name="Holt S."/>
            <person name="Cochrane G."/>
            <person name="Meng A."/>
            <person name="Brown T."/>
            <person name="Cohen L."/>
        </authorList>
    </citation>
    <scope>NUCLEOTIDE SEQUENCE</scope>
    <source>
        <strain evidence="1">CCMP2078</strain>
    </source>
</reference>
<accession>A0A7R9UCC5</accession>
<name>A0A7R9UCC5_9STRA</name>
<proteinExistence type="predicted"/>
<organism evidence="1">
    <name type="scientific">Pinguiococcus pyrenoidosus</name>
    <dbReference type="NCBI Taxonomy" id="172671"/>
    <lineage>
        <taxon>Eukaryota</taxon>
        <taxon>Sar</taxon>
        <taxon>Stramenopiles</taxon>
        <taxon>Ochrophyta</taxon>
        <taxon>Pinguiophyceae</taxon>
        <taxon>Pinguiochrysidales</taxon>
        <taxon>Pinguiochrysidaceae</taxon>
        <taxon>Pinguiococcus</taxon>
    </lineage>
</organism>
<protein>
    <submittedName>
        <fullName evidence="1">Uncharacterized protein</fullName>
    </submittedName>
</protein>
<evidence type="ECO:0000313" key="1">
    <source>
        <dbReference type="EMBL" id="CAD8261542.1"/>
    </source>
</evidence>
<sequence length="216" mass="23938">MRQRGTALARRKLAGPVLFIFARLLRVSIMRTVVSVLVGFLCVQGLVAFSLPTGRISAECRGLEAPNSRRDIVNRWLSGAVVGAAVIYGVPAPSSAAAMQIEDLYPMLDKLREDILEDKKKAAILKTLKQLSSKDYLIAIVDSEHAKFQDVTYQQKDLDDALSGIDQSIMLLSDFLVEPSSPDKKAMQIYAFRQVTNRLEGQVRSLEKLVTGRETK</sequence>